<organism evidence="1 2">
    <name type="scientific">Colocasia esculenta</name>
    <name type="common">Wild taro</name>
    <name type="synonym">Arum esculentum</name>
    <dbReference type="NCBI Taxonomy" id="4460"/>
    <lineage>
        <taxon>Eukaryota</taxon>
        <taxon>Viridiplantae</taxon>
        <taxon>Streptophyta</taxon>
        <taxon>Embryophyta</taxon>
        <taxon>Tracheophyta</taxon>
        <taxon>Spermatophyta</taxon>
        <taxon>Magnoliopsida</taxon>
        <taxon>Liliopsida</taxon>
        <taxon>Araceae</taxon>
        <taxon>Aroideae</taxon>
        <taxon>Colocasieae</taxon>
        <taxon>Colocasia</taxon>
    </lineage>
</organism>
<name>A0A843UL03_COLES</name>
<gene>
    <name evidence="1" type="ORF">Taro_015038</name>
</gene>
<reference evidence="1" key="1">
    <citation type="submission" date="2017-07" db="EMBL/GenBank/DDBJ databases">
        <title>Taro Niue Genome Assembly and Annotation.</title>
        <authorList>
            <person name="Atibalentja N."/>
            <person name="Keating K."/>
            <person name="Fields C.J."/>
        </authorList>
    </citation>
    <scope>NUCLEOTIDE SEQUENCE</scope>
    <source>
        <strain evidence="1">Niue_2</strain>
        <tissue evidence="1">Leaf</tissue>
    </source>
</reference>
<evidence type="ECO:0000313" key="1">
    <source>
        <dbReference type="EMBL" id="MQL82564.1"/>
    </source>
</evidence>
<dbReference type="AlphaFoldDB" id="A0A843UL03"/>
<comment type="caution">
    <text evidence="1">The sequence shown here is derived from an EMBL/GenBank/DDBJ whole genome shotgun (WGS) entry which is preliminary data.</text>
</comment>
<dbReference type="Proteomes" id="UP000652761">
    <property type="component" value="Unassembled WGS sequence"/>
</dbReference>
<dbReference type="EMBL" id="NMUH01000640">
    <property type="protein sequence ID" value="MQL82564.1"/>
    <property type="molecule type" value="Genomic_DNA"/>
</dbReference>
<accession>A0A843UL03</accession>
<proteinExistence type="predicted"/>
<keyword evidence="2" id="KW-1185">Reference proteome</keyword>
<sequence>MVTLGYKYLCPWHSNLSHASQELRAFWKKARRAGKRHLHPEEQRSAAKGRRGIFIQRLLYLLSLDTLPLNVRPRMTHTLTRKGMTKSEARSTLESLCHLRVVGQTFHAKEVSTHLLLVSTQYFKAKAEC</sequence>
<evidence type="ECO:0000313" key="2">
    <source>
        <dbReference type="Proteomes" id="UP000652761"/>
    </source>
</evidence>
<protein>
    <submittedName>
        <fullName evidence="1">Uncharacterized protein</fullName>
    </submittedName>
</protein>